<evidence type="ECO:0000313" key="6">
    <source>
        <dbReference type="Proteomes" id="UP000669133"/>
    </source>
</evidence>
<dbReference type="GO" id="GO:0000379">
    <property type="term" value="P:tRNA-type intron splice site recognition and cleavage"/>
    <property type="evidence" value="ECO:0007669"/>
    <property type="project" value="TreeGrafter"/>
</dbReference>
<dbReference type="PANTHER" id="PTHR21027:SF1">
    <property type="entry name" value="TRNA-SPLICING ENDONUCLEASE SUBUNIT SEN54"/>
    <property type="match status" value="1"/>
</dbReference>
<proteinExistence type="inferred from homology"/>
<evidence type="ECO:0000256" key="1">
    <source>
        <dbReference type="ARBA" id="ARBA00005736"/>
    </source>
</evidence>
<feature type="domain" description="tRNA-splicing endonuclease subunit Sen54 N-terminal" evidence="4">
    <location>
        <begin position="76"/>
        <end position="142"/>
    </location>
</feature>
<feature type="region of interest" description="Disordered" evidence="3">
    <location>
        <begin position="37"/>
        <end position="64"/>
    </location>
</feature>
<dbReference type="EMBL" id="JAEOAQ010000001">
    <property type="protein sequence ID" value="KAG5422220.1"/>
    <property type="molecule type" value="Genomic_DNA"/>
</dbReference>
<dbReference type="PANTHER" id="PTHR21027">
    <property type="entry name" value="TRNA-SPLICING ENDONUCLEASE SUBUNIT SEN54"/>
    <property type="match status" value="1"/>
</dbReference>
<evidence type="ECO:0000256" key="3">
    <source>
        <dbReference type="SAM" id="MobiDB-lite"/>
    </source>
</evidence>
<organism evidence="5 6">
    <name type="scientific">Candida metapsilosis</name>
    <dbReference type="NCBI Taxonomy" id="273372"/>
    <lineage>
        <taxon>Eukaryota</taxon>
        <taxon>Fungi</taxon>
        <taxon>Dikarya</taxon>
        <taxon>Ascomycota</taxon>
        <taxon>Saccharomycotina</taxon>
        <taxon>Pichiomycetes</taxon>
        <taxon>Debaryomycetaceae</taxon>
        <taxon>Candida/Lodderomyces clade</taxon>
        <taxon>Candida</taxon>
    </lineage>
</organism>
<keyword evidence="2" id="KW-0819">tRNA processing</keyword>
<dbReference type="Proteomes" id="UP000669133">
    <property type="component" value="Unassembled WGS sequence"/>
</dbReference>
<dbReference type="OrthoDB" id="408683at2759"/>
<comment type="caution">
    <text evidence="5">The sequence shown here is derived from an EMBL/GenBank/DDBJ whole genome shotgun (WGS) entry which is preliminary data.</text>
</comment>
<dbReference type="InterPro" id="IPR024337">
    <property type="entry name" value="tRNA_splic_suSen54"/>
</dbReference>
<feature type="region of interest" description="Disordered" evidence="3">
    <location>
        <begin position="1"/>
        <end position="22"/>
    </location>
</feature>
<evidence type="ECO:0000313" key="5">
    <source>
        <dbReference type="EMBL" id="KAG5422220.1"/>
    </source>
</evidence>
<name>A0A8H7ZL36_9ASCO</name>
<feature type="region of interest" description="Disordered" evidence="3">
    <location>
        <begin position="329"/>
        <end position="352"/>
    </location>
</feature>
<dbReference type="AlphaFoldDB" id="A0A8H7ZL36"/>
<evidence type="ECO:0000256" key="2">
    <source>
        <dbReference type="ARBA" id="ARBA00022694"/>
    </source>
</evidence>
<sequence length="427" mass="49013">MSDIDDDEPPTATSASQAISHHDIEDEVQDWKLLGKRASQPITSSSAIPKRGEKEFEPDGTTVQNKSLQESQQAMFDALSNIRGHHIKHKLIGVWVPKLNQCVILQIRGNFFRDMGIAHGPVMYLNQYETVYLVERGSLIAYLSNEEFETRLDEGKSDFDIESKLWALDLEYLYCLTKLDISQYQVYAYLKRLGYILQTPSVKPSIIERGKVNLPTLDVSFWLLPRKWGILAYPALHTCHFKTKSYFNFTNIYKAITIDNAPIITTSSNEKLQITYNVWRPTPSFAKKSPPYPDFQLVVVDSSKSTYYLSLSELHNLQSQLQVKQVEPFAKKPPKKQPRVESKRQIRAKQQAVRQSKLDKSIQLRNEYWKRRDSGFKQGSSPVIVAVVNQGVINFINLSTGNFNCKFNKDDLDEIYPGKPHSIIHHE</sequence>
<dbReference type="InterPro" id="IPR024336">
    <property type="entry name" value="tRNA_splic_suSen54_N"/>
</dbReference>
<keyword evidence="6" id="KW-1185">Reference proteome</keyword>
<comment type="similarity">
    <text evidence="1">Belongs to the SEN54 family.</text>
</comment>
<gene>
    <name evidence="5" type="ORF">I9W82_001315</name>
</gene>
<dbReference type="RefSeq" id="XP_067551336.1">
    <property type="nucleotide sequence ID" value="XM_067690047.1"/>
</dbReference>
<dbReference type="GO" id="GO:0000214">
    <property type="term" value="C:tRNA-intron endonuclease complex"/>
    <property type="evidence" value="ECO:0007669"/>
    <property type="project" value="TreeGrafter"/>
</dbReference>
<accession>A0A8H7ZL36</accession>
<dbReference type="Pfam" id="PF12928">
    <property type="entry name" value="tRNA_int_end_N2"/>
    <property type="match status" value="1"/>
</dbReference>
<reference evidence="5 6" key="1">
    <citation type="submission" date="2020-12" db="EMBL/GenBank/DDBJ databases">
        <title>Effect of drift, selection, and recombination on the evolution of hybrid genomes in Candida yeast pathogens.</title>
        <authorList>
            <person name="Mixao V."/>
            <person name="Ksiezopolska E."/>
            <person name="Saus E."/>
            <person name="Boekhout T."/>
            <person name="Gacser A."/>
            <person name="Gabaldon T."/>
        </authorList>
    </citation>
    <scope>NUCLEOTIDE SEQUENCE [LARGE SCALE GENOMIC DNA]</scope>
    <source>
        <strain evidence="5 6">BP57</strain>
    </source>
</reference>
<evidence type="ECO:0000259" key="4">
    <source>
        <dbReference type="Pfam" id="PF12928"/>
    </source>
</evidence>
<protein>
    <submittedName>
        <fullName evidence="5">SEN54</fullName>
    </submittedName>
</protein>
<dbReference type="GeneID" id="93649944"/>